<dbReference type="Gene3D" id="2.30.39.10">
    <property type="entry name" value="Alpha-1-antitrypsin, domain 1"/>
    <property type="match status" value="1"/>
</dbReference>
<dbReference type="Gene3D" id="3.30.497.10">
    <property type="entry name" value="Antithrombin, subunit I, domain 2"/>
    <property type="match status" value="2"/>
</dbReference>
<feature type="region of interest" description="Disordered" evidence="2">
    <location>
        <begin position="118"/>
        <end position="140"/>
    </location>
</feature>
<evidence type="ECO:0000256" key="2">
    <source>
        <dbReference type="SAM" id="MobiDB-lite"/>
    </source>
</evidence>
<dbReference type="InterPro" id="IPR000215">
    <property type="entry name" value="Serpin_fam"/>
</dbReference>
<dbReference type="HOGENOM" id="CLU_343984_0_0_1"/>
<feature type="region of interest" description="Disordered" evidence="2">
    <location>
        <begin position="204"/>
        <end position="237"/>
    </location>
</feature>
<reference evidence="4" key="1">
    <citation type="submission" date="2015-05" db="UniProtKB">
        <authorList>
            <consortium name="EnsemblMetazoa"/>
        </authorList>
    </citation>
    <scope>IDENTIFICATION</scope>
</reference>
<dbReference type="InterPro" id="IPR042178">
    <property type="entry name" value="Serpin_sf_1"/>
</dbReference>
<feature type="compositionally biased region" description="Low complexity" evidence="2">
    <location>
        <begin position="409"/>
        <end position="422"/>
    </location>
</feature>
<dbReference type="eggNOG" id="KOG2392">
    <property type="taxonomic scope" value="Eukaryota"/>
</dbReference>
<dbReference type="EMBL" id="ACPB03014676">
    <property type="status" value="NOT_ANNOTATED_CDS"/>
    <property type="molecule type" value="Genomic_DNA"/>
</dbReference>
<organism evidence="4 5">
    <name type="scientific">Rhodnius prolixus</name>
    <name type="common">Triatomid bug</name>
    <dbReference type="NCBI Taxonomy" id="13249"/>
    <lineage>
        <taxon>Eukaryota</taxon>
        <taxon>Metazoa</taxon>
        <taxon>Ecdysozoa</taxon>
        <taxon>Arthropoda</taxon>
        <taxon>Hexapoda</taxon>
        <taxon>Insecta</taxon>
        <taxon>Pterygota</taxon>
        <taxon>Neoptera</taxon>
        <taxon>Paraneoptera</taxon>
        <taxon>Hemiptera</taxon>
        <taxon>Heteroptera</taxon>
        <taxon>Panheteroptera</taxon>
        <taxon>Cimicomorpha</taxon>
        <taxon>Reduviidae</taxon>
        <taxon>Triatominae</taxon>
        <taxon>Rhodnius</taxon>
    </lineage>
</organism>
<dbReference type="SUPFAM" id="SSF56574">
    <property type="entry name" value="Serpins"/>
    <property type="match status" value="1"/>
</dbReference>
<feature type="domain" description="Serpin" evidence="3">
    <location>
        <begin position="479"/>
        <end position="797"/>
    </location>
</feature>
<dbReference type="InterPro" id="IPR042185">
    <property type="entry name" value="Serpin_sf_2"/>
</dbReference>
<evidence type="ECO:0000259" key="3">
    <source>
        <dbReference type="SMART" id="SM00093"/>
    </source>
</evidence>
<dbReference type="STRING" id="13249.T1HG21"/>
<dbReference type="PANTHER" id="PTHR11461:SF130">
    <property type="entry name" value="SERPIN 85F"/>
    <property type="match status" value="1"/>
</dbReference>
<dbReference type="PANTHER" id="PTHR11461">
    <property type="entry name" value="SERINE PROTEASE INHIBITOR, SERPIN"/>
    <property type="match status" value="1"/>
</dbReference>
<dbReference type="InterPro" id="IPR036186">
    <property type="entry name" value="Serpin_sf"/>
</dbReference>
<dbReference type="GO" id="GO:0005615">
    <property type="term" value="C:extracellular space"/>
    <property type="evidence" value="ECO:0007669"/>
    <property type="project" value="InterPro"/>
</dbReference>
<evidence type="ECO:0000256" key="1">
    <source>
        <dbReference type="RuleBase" id="RU000411"/>
    </source>
</evidence>
<feature type="region of interest" description="Disordered" evidence="2">
    <location>
        <begin position="398"/>
        <end position="439"/>
    </location>
</feature>
<feature type="compositionally biased region" description="Low complexity" evidence="2">
    <location>
        <begin position="118"/>
        <end position="129"/>
    </location>
</feature>
<dbReference type="EMBL" id="ACPB03014677">
    <property type="status" value="NOT_ANNOTATED_CDS"/>
    <property type="molecule type" value="Genomic_DNA"/>
</dbReference>
<dbReference type="EnsemblMetazoa" id="RPRC002993-RA">
    <property type="protein sequence ID" value="RPRC002993-PA"/>
    <property type="gene ID" value="RPRC002993"/>
</dbReference>
<proteinExistence type="inferred from homology"/>
<dbReference type="AlphaFoldDB" id="T1HG21"/>
<dbReference type="Pfam" id="PF00079">
    <property type="entry name" value="Serpin"/>
    <property type="match status" value="1"/>
</dbReference>
<dbReference type="Proteomes" id="UP000015103">
    <property type="component" value="Unassembled WGS sequence"/>
</dbReference>
<keyword evidence="5" id="KW-1185">Reference proteome</keyword>
<evidence type="ECO:0000313" key="4">
    <source>
        <dbReference type="EnsemblMetazoa" id="RPRC002993-PA"/>
    </source>
</evidence>
<sequence length="804" mass="88120">NIAFSPYGLLSVALVMYEGASGPTAAEIHNTLRLPWNRDITRVGFRDMHRYLKSYFSNDGFLRGLVLSKPNVVLHWNYSRLLQFYGFDMNMEVEAPNYGSTPTTGRPVLQDVPASTRPTLTSTTLLPSTTPTPPPTTIKTTVTTTIKPETTETPTVITEPIPTIVTTESTLPAAARTDEAITTTVSILTTLETTATTSEITTVPVTTTTPPETTTATPETTTAVPVTTTTTPETTTTVPVTTTTTVQPIISTSIVTTTEIPSNDQQEITSAVQNGKEFEAIVEQPITTEKSKQTMNNSTEIYSSITQAGTTDELTFVPSASEGLDVTTSNTLSTLADEFNAQPSSFNLVRTTLERIDLTSIDPSKEMPNETESLSLNYEITEQNLENQSKIDTTMSTDHTEISPKEQNVVTEESSSTTTVSENQSMVSTAQPNPTETPVTTEIFPNSEFEEISTQNPIINSGSSAEPIVLDPDVTAESSATFSISTLSSNAVSENAESTSNSIFESEGTYKFDSSTLSGLFESSSATNATVENDSLDSNISAADKTSVGEEMEISVSMLDESEVTTVFNSFTSDILHTVSNENNAFNKHREGPSNWVPHYQDIRWSYQSSNEHWFFTMDGGENVPVLSYTAFLPFAYIPEISSLALQLPLDDPRYSILIVLPQERQGLVRMLYSLQWCSVKAIKHNLKITAVYAVLPTFTIVKHINLVPALAQLGIVSLFDPFKADLSAMSPEPNLYVRTIEQVVTVSVRKYYTSQRWYDTAPTEIEQHFIANHPFAYFVIDKETEVVLMAGTIVNPLAHNQQL</sequence>
<protein>
    <submittedName>
        <fullName evidence="4">SERPIN domain-containing protein</fullName>
    </submittedName>
</protein>
<comment type="similarity">
    <text evidence="1">Belongs to the serpin family.</text>
</comment>
<feature type="compositionally biased region" description="Polar residues" evidence="2">
    <location>
        <begin position="423"/>
        <end position="439"/>
    </location>
</feature>
<dbReference type="InterPro" id="IPR023796">
    <property type="entry name" value="Serpin_dom"/>
</dbReference>
<dbReference type="FunCoup" id="T1HG21">
    <property type="interactions" value="59"/>
</dbReference>
<dbReference type="GO" id="GO:0004867">
    <property type="term" value="F:serine-type endopeptidase inhibitor activity"/>
    <property type="evidence" value="ECO:0007669"/>
    <property type="project" value="InterPro"/>
</dbReference>
<name>T1HG21_RHOPR</name>
<accession>T1HG21</accession>
<dbReference type="OMA" id="FAYRYDH"/>
<dbReference type="InParanoid" id="T1HG21"/>
<dbReference type="SMART" id="SM00093">
    <property type="entry name" value="SERPIN"/>
    <property type="match status" value="1"/>
</dbReference>
<evidence type="ECO:0000313" key="5">
    <source>
        <dbReference type="Proteomes" id="UP000015103"/>
    </source>
</evidence>
<dbReference type="VEuPathDB" id="VectorBase:RPRC002993"/>